<dbReference type="EMBL" id="CP068108">
    <property type="protein sequence ID" value="QQU01304.1"/>
    <property type="molecule type" value="Genomic_DNA"/>
</dbReference>
<evidence type="ECO:0000313" key="3">
    <source>
        <dbReference type="Proteomes" id="UP000596202"/>
    </source>
</evidence>
<feature type="compositionally biased region" description="Low complexity" evidence="1">
    <location>
        <begin position="106"/>
        <end position="126"/>
    </location>
</feature>
<reference evidence="2 3" key="1">
    <citation type="submission" date="2021-01" db="EMBL/GenBank/DDBJ databases">
        <title>FDA dAtabase for Regulatory Grade micrObial Sequences (FDA-ARGOS): Supporting development and validation of Infectious Disease Dx tests.</title>
        <authorList>
            <person name="Sproer C."/>
            <person name="Gronow S."/>
            <person name="Severitt S."/>
            <person name="Schroder I."/>
            <person name="Tallon L."/>
            <person name="Sadzewicz L."/>
            <person name="Zhao X."/>
            <person name="Boylan J."/>
            <person name="Ott S."/>
            <person name="Bowen H."/>
            <person name="Vavikolanu K."/>
            <person name="Mehta A."/>
            <person name="Aluvathingal J."/>
            <person name="Nadendla S."/>
            <person name="Lowell S."/>
            <person name="Myers T."/>
            <person name="Yan Y."/>
            <person name="Sichtig H."/>
        </authorList>
    </citation>
    <scope>NUCLEOTIDE SEQUENCE [LARGE SCALE GENOMIC DNA]</scope>
    <source>
        <strain evidence="2 3">FDAARGOS_1131</strain>
    </source>
</reference>
<gene>
    <name evidence="2" type="ORF">I6I88_06020</name>
</gene>
<accession>A0A9Q6ZJ33</accession>
<feature type="region of interest" description="Disordered" evidence="1">
    <location>
        <begin position="106"/>
        <end position="131"/>
    </location>
</feature>
<dbReference type="OrthoDB" id="1442826at2"/>
<dbReference type="Proteomes" id="UP000596202">
    <property type="component" value="Chromosome"/>
</dbReference>
<evidence type="ECO:0000313" key="2">
    <source>
        <dbReference type="EMBL" id="QQU01304.1"/>
    </source>
</evidence>
<protein>
    <submittedName>
        <fullName evidence="2">Uncharacterized protein</fullName>
    </submittedName>
</protein>
<dbReference type="GeneID" id="93527202"/>
<name>A0A9Q6ZJ33_MYROD</name>
<organism evidence="2 3">
    <name type="scientific">Myroides odoratus</name>
    <name type="common">Flavobacterium odoratum</name>
    <dbReference type="NCBI Taxonomy" id="256"/>
    <lineage>
        <taxon>Bacteria</taxon>
        <taxon>Pseudomonadati</taxon>
        <taxon>Bacteroidota</taxon>
        <taxon>Flavobacteriia</taxon>
        <taxon>Flavobacteriales</taxon>
        <taxon>Flavobacteriaceae</taxon>
        <taxon>Myroides</taxon>
    </lineage>
</organism>
<evidence type="ECO:0000256" key="1">
    <source>
        <dbReference type="SAM" id="MobiDB-lite"/>
    </source>
</evidence>
<sequence>MANYIKHLNVAAELFQRNPEAKPTHIALYFSLFQMWNTLRFPPTYGINREELMNRSKIGSTTTYSKCMRELHRWGLIDYQSSTSQYGFSRVSITPLDQNTPNIFATNETTTDTSSATSSDTNTDTTTDTRGKQEVVHLLKHNKQAKNNKTFKNYSIKNKYHEPL</sequence>
<dbReference type="RefSeq" id="WP_002991750.1">
    <property type="nucleotide sequence ID" value="NZ_CP068108.1"/>
</dbReference>
<proteinExistence type="predicted"/>
<dbReference type="AlphaFoldDB" id="A0A9Q6ZJ33"/>